<dbReference type="Gene3D" id="3.40.630.30">
    <property type="match status" value="1"/>
</dbReference>
<keyword evidence="5" id="KW-1185">Reference proteome</keyword>
<evidence type="ECO:0000256" key="1">
    <source>
        <dbReference type="ARBA" id="ARBA00022679"/>
    </source>
</evidence>
<feature type="domain" description="N-acetyltransferase" evidence="3">
    <location>
        <begin position="6"/>
        <end position="163"/>
    </location>
</feature>
<evidence type="ECO:0000313" key="4">
    <source>
        <dbReference type="EMBL" id="SSA34101.1"/>
    </source>
</evidence>
<dbReference type="GO" id="GO:0005840">
    <property type="term" value="C:ribosome"/>
    <property type="evidence" value="ECO:0007669"/>
    <property type="project" value="UniProtKB-KW"/>
</dbReference>
<dbReference type="EMBL" id="UESZ01000001">
    <property type="protein sequence ID" value="SSA34101.1"/>
    <property type="molecule type" value="Genomic_DNA"/>
</dbReference>
<proteinExistence type="predicted"/>
<keyword evidence="4" id="KW-0687">Ribonucleoprotein</keyword>
<keyword evidence="2" id="KW-0012">Acyltransferase</keyword>
<accession>A0A2Y8ZP08</accession>
<name>A0A2Y8ZP08_9MICO</name>
<dbReference type="PANTHER" id="PTHR43877">
    <property type="entry name" value="AMINOALKYLPHOSPHONATE N-ACETYLTRANSFERASE-RELATED-RELATED"/>
    <property type="match status" value="1"/>
</dbReference>
<keyword evidence="1" id="KW-0808">Transferase</keyword>
<protein>
    <submittedName>
        <fullName evidence="4">Ribosomal protein S18 acetylase RimI</fullName>
    </submittedName>
</protein>
<dbReference type="SUPFAM" id="SSF55729">
    <property type="entry name" value="Acyl-CoA N-acyltransferases (Nat)"/>
    <property type="match status" value="1"/>
</dbReference>
<dbReference type="PROSITE" id="PS51186">
    <property type="entry name" value="GNAT"/>
    <property type="match status" value="1"/>
</dbReference>
<dbReference type="InterPro" id="IPR000182">
    <property type="entry name" value="GNAT_dom"/>
</dbReference>
<evidence type="ECO:0000313" key="5">
    <source>
        <dbReference type="Proteomes" id="UP000250028"/>
    </source>
</evidence>
<dbReference type="CDD" id="cd04301">
    <property type="entry name" value="NAT_SF"/>
    <property type="match status" value="1"/>
</dbReference>
<sequence>MLAANLTVCRIGSADHDILAPLWVSSVSDDGHRTHFAERQVTEGRLANALAREEVSIYLARVDDVPAGFTVLTLDQLSGLTVEPTLWLEQLWVVPELRRRGVSRVLLAAAVSRAEQVGATSLVSCVPAAGRDEQRFLARLGFGPYVSARSVAPAALRRRLATDDHRETVATALVRRRRSLRARAALPRL</sequence>
<dbReference type="PANTHER" id="PTHR43877:SF1">
    <property type="entry name" value="ACETYLTRANSFERASE"/>
    <property type="match status" value="1"/>
</dbReference>
<reference evidence="5" key="1">
    <citation type="submission" date="2016-10" db="EMBL/GenBank/DDBJ databases">
        <authorList>
            <person name="Varghese N."/>
            <person name="Submissions S."/>
        </authorList>
    </citation>
    <scope>NUCLEOTIDE SEQUENCE [LARGE SCALE GENOMIC DNA]</scope>
    <source>
        <strain evidence="5">DSM 22951</strain>
    </source>
</reference>
<gene>
    <name evidence="4" type="ORF">SAMN04489750_1402</name>
</gene>
<dbReference type="InterPro" id="IPR050832">
    <property type="entry name" value="Bact_Acetyltransf"/>
</dbReference>
<dbReference type="Pfam" id="PF00583">
    <property type="entry name" value="Acetyltransf_1"/>
    <property type="match status" value="1"/>
</dbReference>
<dbReference type="Proteomes" id="UP000250028">
    <property type="component" value="Unassembled WGS sequence"/>
</dbReference>
<evidence type="ECO:0000256" key="2">
    <source>
        <dbReference type="ARBA" id="ARBA00023315"/>
    </source>
</evidence>
<dbReference type="InterPro" id="IPR016181">
    <property type="entry name" value="Acyl_CoA_acyltransferase"/>
</dbReference>
<dbReference type="AlphaFoldDB" id="A0A2Y8ZP08"/>
<keyword evidence="4" id="KW-0689">Ribosomal protein</keyword>
<organism evidence="4 5">
    <name type="scientific">Branchiibius hedensis</name>
    <dbReference type="NCBI Taxonomy" id="672460"/>
    <lineage>
        <taxon>Bacteria</taxon>
        <taxon>Bacillati</taxon>
        <taxon>Actinomycetota</taxon>
        <taxon>Actinomycetes</taxon>
        <taxon>Micrococcales</taxon>
        <taxon>Dermacoccaceae</taxon>
        <taxon>Branchiibius</taxon>
    </lineage>
</organism>
<dbReference type="GO" id="GO:0016747">
    <property type="term" value="F:acyltransferase activity, transferring groups other than amino-acyl groups"/>
    <property type="evidence" value="ECO:0007669"/>
    <property type="project" value="InterPro"/>
</dbReference>
<evidence type="ECO:0000259" key="3">
    <source>
        <dbReference type="PROSITE" id="PS51186"/>
    </source>
</evidence>